<dbReference type="InterPro" id="IPR014325">
    <property type="entry name" value="RNA_pol_sigma-E_actinobac"/>
</dbReference>
<comment type="caution">
    <text evidence="9">The sequence shown here is derived from an EMBL/GenBank/DDBJ whole genome shotgun (WGS) entry which is preliminary data.</text>
</comment>
<dbReference type="Proteomes" id="UP000295578">
    <property type="component" value="Unassembled WGS sequence"/>
</dbReference>
<name>A0A4R5B3D8_9ACTN</name>
<dbReference type="CDD" id="cd06171">
    <property type="entry name" value="Sigma70_r4"/>
    <property type="match status" value="1"/>
</dbReference>
<evidence type="ECO:0000256" key="6">
    <source>
        <dbReference type="SAM" id="MobiDB-lite"/>
    </source>
</evidence>
<dbReference type="InterPro" id="IPR013325">
    <property type="entry name" value="RNA_pol_sigma_r2"/>
</dbReference>
<sequence>MNAETVLTARGRPADEAPGDASPGDAADAVTDLYRGHALGLTRLALVMVGDRGTAEDVVQDAFTGLYRRWPRLRDREKALTYVRSAVLNGSRTALRRRRRPLRAVHEAPVWSAEAEAMVGEDRREVMEALHRLPARQREALVLRYFCDLSEDEIAAAMRVSRGTVKSTTSRAIAALGRMLGSEQ</sequence>
<evidence type="ECO:0000313" key="9">
    <source>
        <dbReference type="EMBL" id="TDD79030.1"/>
    </source>
</evidence>
<dbReference type="Pfam" id="PF04542">
    <property type="entry name" value="Sigma70_r2"/>
    <property type="match status" value="1"/>
</dbReference>
<dbReference type="PANTHER" id="PTHR43133">
    <property type="entry name" value="RNA POLYMERASE ECF-TYPE SIGMA FACTO"/>
    <property type="match status" value="1"/>
</dbReference>
<dbReference type="PANTHER" id="PTHR43133:SF50">
    <property type="entry name" value="ECF RNA POLYMERASE SIGMA FACTOR SIGM"/>
    <property type="match status" value="1"/>
</dbReference>
<dbReference type="GO" id="GO:0016987">
    <property type="term" value="F:sigma factor activity"/>
    <property type="evidence" value="ECO:0007669"/>
    <property type="project" value="UniProtKB-KW"/>
</dbReference>
<dbReference type="SUPFAM" id="SSF88659">
    <property type="entry name" value="Sigma3 and sigma4 domains of RNA polymerase sigma factors"/>
    <property type="match status" value="1"/>
</dbReference>
<keyword evidence="3" id="KW-0731">Sigma factor</keyword>
<evidence type="ECO:0000256" key="3">
    <source>
        <dbReference type="ARBA" id="ARBA00023082"/>
    </source>
</evidence>
<dbReference type="InterPro" id="IPR007627">
    <property type="entry name" value="RNA_pol_sigma70_r2"/>
</dbReference>
<dbReference type="GO" id="GO:0003677">
    <property type="term" value="F:DNA binding"/>
    <property type="evidence" value="ECO:0007669"/>
    <property type="project" value="UniProtKB-KW"/>
</dbReference>
<organism evidence="9 10">
    <name type="scientific">Actinomadura darangshiensis</name>
    <dbReference type="NCBI Taxonomy" id="705336"/>
    <lineage>
        <taxon>Bacteria</taxon>
        <taxon>Bacillati</taxon>
        <taxon>Actinomycetota</taxon>
        <taxon>Actinomycetes</taxon>
        <taxon>Streptosporangiales</taxon>
        <taxon>Thermomonosporaceae</taxon>
        <taxon>Actinomadura</taxon>
    </lineage>
</organism>
<dbReference type="InterPro" id="IPR014284">
    <property type="entry name" value="RNA_pol_sigma-70_dom"/>
</dbReference>
<dbReference type="Gene3D" id="1.10.1740.10">
    <property type="match status" value="1"/>
</dbReference>
<dbReference type="InterPro" id="IPR013249">
    <property type="entry name" value="RNA_pol_sigma70_r4_t2"/>
</dbReference>
<evidence type="ECO:0000259" key="7">
    <source>
        <dbReference type="Pfam" id="PF04542"/>
    </source>
</evidence>
<reference evidence="9 10" key="1">
    <citation type="submission" date="2019-03" db="EMBL/GenBank/DDBJ databases">
        <title>Draft genome sequences of novel Actinobacteria.</title>
        <authorList>
            <person name="Sahin N."/>
            <person name="Ay H."/>
            <person name="Saygin H."/>
        </authorList>
    </citation>
    <scope>NUCLEOTIDE SEQUENCE [LARGE SCALE GENOMIC DNA]</scope>
    <source>
        <strain evidence="9 10">DSM 45941</strain>
    </source>
</reference>
<dbReference type="EMBL" id="SMKY01000122">
    <property type="protein sequence ID" value="TDD79030.1"/>
    <property type="molecule type" value="Genomic_DNA"/>
</dbReference>
<proteinExistence type="inferred from homology"/>
<evidence type="ECO:0000256" key="1">
    <source>
        <dbReference type="ARBA" id="ARBA00010641"/>
    </source>
</evidence>
<comment type="similarity">
    <text evidence="1">Belongs to the sigma-70 factor family. ECF subfamily.</text>
</comment>
<dbReference type="OrthoDB" id="2046835at2"/>
<evidence type="ECO:0000313" key="10">
    <source>
        <dbReference type="Proteomes" id="UP000295578"/>
    </source>
</evidence>
<keyword evidence="10" id="KW-1185">Reference proteome</keyword>
<protein>
    <submittedName>
        <fullName evidence="9">SigE family RNA polymerase sigma factor</fullName>
    </submittedName>
</protein>
<accession>A0A4R5B3D8</accession>
<dbReference type="AlphaFoldDB" id="A0A4R5B3D8"/>
<keyword evidence="5" id="KW-0804">Transcription</keyword>
<evidence type="ECO:0000256" key="4">
    <source>
        <dbReference type="ARBA" id="ARBA00023125"/>
    </source>
</evidence>
<dbReference type="SUPFAM" id="SSF88946">
    <property type="entry name" value="Sigma2 domain of RNA polymerase sigma factors"/>
    <property type="match status" value="1"/>
</dbReference>
<dbReference type="Gene3D" id="1.10.10.10">
    <property type="entry name" value="Winged helix-like DNA-binding domain superfamily/Winged helix DNA-binding domain"/>
    <property type="match status" value="1"/>
</dbReference>
<dbReference type="Pfam" id="PF08281">
    <property type="entry name" value="Sigma70_r4_2"/>
    <property type="match status" value="1"/>
</dbReference>
<gene>
    <name evidence="9" type="ORF">E1293_24575</name>
</gene>
<evidence type="ECO:0000256" key="5">
    <source>
        <dbReference type="ARBA" id="ARBA00023163"/>
    </source>
</evidence>
<evidence type="ECO:0000259" key="8">
    <source>
        <dbReference type="Pfam" id="PF08281"/>
    </source>
</evidence>
<evidence type="ECO:0000256" key="2">
    <source>
        <dbReference type="ARBA" id="ARBA00023015"/>
    </source>
</evidence>
<dbReference type="NCBIfam" id="TIGR02983">
    <property type="entry name" value="SigE-fam_strep"/>
    <property type="match status" value="1"/>
</dbReference>
<dbReference type="InterPro" id="IPR036388">
    <property type="entry name" value="WH-like_DNA-bd_sf"/>
</dbReference>
<feature type="domain" description="RNA polymerase sigma factor 70 region 4 type 2" evidence="8">
    <location>
        <begin position="124"/>
        <end position="176"/>
    </location>
</feature>
<keyword evidence="4" id="KW-0238">DNA-binding</keyword>
<keyword evidence="2" id="KW-0805">Transcription regulation</keyword>
<dbReference type="InterPro" id="IPR039425">
    <property type="entry name" value="RNA_pol_sigma-70-like"/>
</dbReference>
<dbReference type="NCBIfam" id="TIGR02937">
    <property type="entry name" value="sigma70-ECF"/>
    <property type="match status" value="1"/>
</dbReference>
<feature type="region of interest" description="Disordered" evidence="6">
    <location>
        <begin position="1"/>
        <end position="25"/>
    </location>
</feature>
<dbReference type="InterPro" id="IPR013324">
    <property type="entry name" value="RNA_pol_sigma_r3/r4-like"/>
</dbReference>
<feature type="domain" description="RNA polymerase sigma-70 region 2" evidence="7">
    <location>
        <begin position="33"/>
        <end position="100"/>
    </location>
</feature>
<dbReference type="GO" id="GO:0006352">
    <property type="term" value="P:DNA-templated transcription initiation"/>
    <property type="evidence" value="ECO:0007669"/>
    <property type="project" value="InterPro"/>
</dbReference>